<name>A0A0F9KSG4_9ZZZZ</name>
<sequence>MKKIIMNKDERETINFEDVDKNEPIFCKKEGKFIGMIVEEDDEGWIVRIGGCRGVAGYHKTLKRCIEKAYAENLGYEFYVN</sequence>
<evidence type="ECO:0000313" key="1">
    <source>
        <dbReference type="EMBL" id="KKM25023.1"/>
    </source>
</evidence>
<comment type="caution">
    <text evidence="1">The sequence shown here is derived from an EMBL/GenBank/DDBJ whole genome shotgun (WGS) entry which is preliminary data.</text>
</comment>
<reference evidence="1" key="1">
    <citation type="journal article" date="2015" name="Nature">
        <title>Complex archaea that bridge the gap between prokaryotes and eukaryotes.</title>
        <authorList>
            <person name="Spang A."/>
            <person name="Saw J.H."/>
            <person name="Jorgensen S.L."/>
            <person name="Zaremba-Niedzwiedzka K."/>
            <person name="Martijn J."/>
            <person name="Lind A.E."/>
            <person name="van Eijk R."/>
            <person name="Schleper C."/>
            <person name="Guy L."/>
            <person name="Ettema T.J."/>
        </authorList>
    </citation>
    <scope>NUCLEOTIDE SEQUENCE</scope>
</reference>
<organism evidence="1">
    <name type="scientific">marine sediment metagenome</name>
    <dbReference type="NCBI Taxonomy" id="412755"/>
    <lineage>
        <taxon>unclassified sequences</taxon>
        <taxon>metagenomes</taxon>
        <taxon>ecological metagenomes</taxon>
    </lineage>
</organism>
<proteinExistence type="predicted"/>
<dbReference type="EMBL" id="LAZR01012803">
    <property type="protein sequence ID" value="KKM25023.1"/>
    <property type="molecule type" value="Genomic_DNA"/>
</dbReference>
<gene>
    <name evidence="1" type="ORF">LCGC14_1599170</name>
</gene>
<dbReference type="AlphaFoldDB" id="A0A0F9KSG4"/>
<protein>
    <submittedName>
        <fullName evidence="1">Uncharacterized protein</fullName>
    </submittedName>
</protein>
<accession>A0A0F9KSG4</accession>